<name>A0A5M8PBX1_9LECA</name>
<organism evidence="4 5">
    <name type="scientific">Lasallia pustulata</name>
    <dbReference type="NCBI Taxonomy" id="136370"/>
    <lineage>
        <taxon>Eukaryota</taxon>
        <taxon>Fungi</taxon>
        <taxon>Dikarya</taxon>
        <taxon>Ascomycota</taxon>
        <taxon>Pezizomycotina</taxon>
        <taxon>Lecanoromycetes</taxon>
        <taxon>OSLEUM clade</taxon>
        <taxon>Umbilicariomycetidae</taxon>
        <taxon>Umbilicariales</taxon>
        <taxon>Umbilicariaceae</taxon>
        <taxon>Lasallia</taxon>
    </lineage>
</organism>
<evidence type="ECO:0000256" key="2">
    <source>
        <dbReference type="SAM" id="Phobius"/>
    </source>
</evidence>
<keyword evidence="2" id="KW-1133">Transmembrane helix</keyword>
<dbReference type="OrthoDB" id="5215637at2759"/>
<feature type="compositionally biased region" description="Low complexity" evidence="1">
    <location>
        <begin position="169"/>
        <end position="192"/>
    </location>
</feature>
<feature type="region of interest" description="Disordered" evidence="1">
    <location>
        <begin position="169"/>
        <end position="196"/>
    </location>
</feature>
<feature type="signal peptide" evidence="3">
    <location>
        <begin position="1"/>
        <end position="39"/>
    </location>
</feature>
<dbReference type="Proteomes" id="UP000324767">
    <property type="component" value="Unassembled WGS sequence"/>
</dbReference>
<dbReference type="AlphaFoldDB" id="A0A5M8PBX1"/>
<evidence type="ECO:0000313" key="4">
    <source>
        <dbReference type="EMBL" id="KAA6406787.1"/>
    </source>
</evidence>
<evidence type="ECO:0000256" key="1">
    <source>
        <dbReference type="SAM" id="MobiDB-lite"/>
    </source>
</evidence>
<evidence type="ECO:0000313" key="5">
    <source>
        <dbReference type="Proteomes" id="UP000324767"/>
    </source>
</evidence>
<feature type="chain" id="PRO_5024435572" evidence="3">
    <location>
        <begin position="40"/>
        <end position="291"/>
    </location>
</feature>
<gene>
    <name evidence="4" type="ORF">FRX48_09511</name>
</gene>
<accession>A0A5M8PBX1</accession>
<reference evidence="4 5" key="1">
    <citation type="submission" date="2019-09" db="EMBL/GenBank/DDBJ databases">
        <title>The hologenome of the rock-dwelling lichen Lasallia pustulata.</title>
        <authorList>
            <person name="Greshake Tzovaras B."/>
            <person name="Segers F."/>
            <person name="Bicker A."/>
            <person name="Dal Grande F."/>
            <person name="Otte J."/>
            <person name="Hankeln T."/>
            <person name="Schmitt I."/>
            <person name="Ebersberger I."/>
        </authorList>
    </citation>
    <scope>NUCLEOTIDE SEQUENCE [LARGE SCALE GENOMIC DNA]</scope>
    <source>
        <strain evidence="4">A1-1</strain>
    </source>
</reference>
<dbReference type="EMBL" id="VXIT01000023">
    <property type="protein sequence ID" value="KAA6406787.1"/>
    <property type="molecule type" value="Genomic_DNA"/>
</dbReference>
<evidence type="ECO:0000256" key="3">
    <source>
        <dbReference type="SAM" id="SignalP"/>
    </source>
</evidence>
<keyword evidence="2" id="KW-0472">Membrane</keyword>
<protein>
    <submittedName>
        <fullName evidence="4">Uncharacterized protein</fullName>
    </submittedName>
</protein>
<keyword evidence="2" id="KW-0812">Transmembrane</keyword>
<sequence length="291" mass="30519">MSFEPVFVASCFRRPKGLRPLSLHGLCLVILLALPRVNSQCYFPNRTQNTNSDYQPCPPAAQGLASMCCATNRTSNPDTCHPNGLCEGHGEVGAGFDPEAPYYRESCTDKSWNSTYCLKLCIGAASDGSTPDVSVTDCQDGTYCCGRQNATCCAQGQGTPVASILGAAKPTISPTTSSSTATSATPLPTQSPGHSRGLSAAREAGVILGVTIGLIFIGIILGDLWLLRRKRNAKMNGRAKDPGLGLEAPNAAVPAQGKVLDQHEMTGTERKLDLHADALRSGLEGVGRPAA</sequence>
<keyword evidence="3" id="KW-0732">Signal</keyword>
<feature type="transmembrane region" description="Helical" evidence="2">
    <location>
        <begin position="204"/>
        <end position="227"/>
    </location>
</feature>
<comment type="caution">
    <text evidence="4">The sequence shown here is derived from an EMBL/GenBank/DDBJ whole genome shotgun (WGS) entry which is preliminary data.</text>
</comment>
<proteinExistence type="predicted"/>